<dbReference type="EMBL" id="HBUF01660745">
    <property type="protein sequence ID" value="CAG6788566.1"/>
    <property type="molecule type" value="Transcribed_RNA"/>
</dbReference>
<name>A0A8D9BQU3_9HEMI</name>
<feature type="compositionally biased region" description="Basic and acidic residues" evidence="1">
    <location>
        <begin position="44"/>
        <end position="58"/>
    </location>
</feature>
<reference evidence="2" key="1">
    <citation type="submission" date="2021-05" db="EMBL/GenBank/DDBJ databases">
        <authorList>
            <person name="Alioto T."/>
            <person name="Alioto T."/>
            <person name="Gomez Garrido J."/>
        </authorList>
    </citation>
    <scope>NUCLEOTIDE SEQUENCE</scope>
</reference>
<evidence type="ECO:0000256" key="1">
    <source>
        <dbReference type="SAM" id="MobiDB-lite"/>
    </source>
</evidence>
<evidence type="ECO:0000313" key="2">
    <source>
        <dbReference type="EMBL" id="CAG6788566.1"/>
    </source>
</evidence>
<proteinExistence type="predicted"/>
<dbReference type="AlphaFoldDB" id="A0A8D9BQU3"/>
<sequence length="113" mass="12770">METLPGGTFRRSHAEATLAAGKKNRAVHRSTARGRRWRLSPVEHLGDRMRKPLSRSEKINQSSSPASCNCRGVAPRWKKIKHSRAKEPLRLKERITELPTGQLHKAEDGDSPR</sequence>
<feature type="region of interest" description="Disordered" evidence="1">
    <location>
        <begin position="1"/>
        <end position="70"/>
    </location>
</feature>
<feature type="compositionally biased region" description="Basic and acidic residues" evidence="1">
    <location>
        <begin position="104"/>
        <end position="113"/>
    </location>
</feature>
<feature type="region of interest" description="Disordered" evidence="1">
    <location>
        <begin position="93"/>
        <end position="113"/>
    </location>
</feature>
<protein>
    <submittedName>
        <fullName evidence="2">Uncharacterized protein</fullName>
    </submittedName>
</protein>
<organism evidence="2">
    <name type="scientific">Cacopsylla melanoneura</name>
    <dbReference type="NCBI Taxonomy" id="428564"/>
    <lineage>
        <taxon>Eukaryota</taxon>
        <taxon>Metazoa</taxon>
        <taxon>Ecdysozoa</taxon>
        <taxon>Arthropoda</taxon>
        <taxon>Hexapoda</taxon>
        <taxon>Insecta</taxon>
        <taxon>Pterygota</taxon>
        <taxon>Neoptera</taxon>
        <taxon>Paraneoptera</taxon>
        <taxon>Hemiptera</taxon>
        <taxon>Sternorrhyncha</taxon>
        <taxon>Psylloidea</taxon>
        <taxon>Psyllidae</taxon>
        <taxon>Psyllinae</taxon>
        <taxon>Cacopsylla</taxon>
    </lineage>
</organism>
<feature type="compositionally biased region" description="Basic residues" evidence="1">
    <location>
        <begin position="22"/>
        <end position="38"/>
    </location>
</feature>
<accession>A0A8D9BQU3</accession>